<dbReference type="Proteomes" id="UP001341840">
    <property type="component" value="Unassembled WGS sequence"/>
</dbReference>
<name>A0ABU6XE43_9FABA</name>
<protein>
    <submittedName>
        <fullName evidence="1">Uncharacterized protein</fullName>
    </submittedName>
</protein>
<reference evidence="1 2" key="1">
    <citation type="journal article" date="2023" name="Plants (Basel)">
        <title>Bridging the Gap: Combining Genomics and Transcriptomics Approaches to Understand Stylosanthes scabra, an Orphan Legume from the Brazilian Caatinga.</title>
        <authorList>
            <person name="Ferreira-Neto J.R.C."/>
            <person name="da Silva M.D."/>
            <person name="Binneck E."/>
            <person name="de Melo N.F."/>
            <person name="da Silva R.H."/>
            <person name="de Melo A.L.T.M."/>
            <person name="Pandolfi V."/>
            <person name="Bustamante F.O."/>
            <person name="Brasileiro-Vidal A.C."/>
            <person name="Benko-Iseppon A.M."/>
        </authorList>
    </citation>
    <scope>NUCLEOTIDE SEQUENCE [LARGE SCALE GENOMIC DNA]</scope>
    <source>
        <tissue evidence="1">Leaves</tissue>
    </source>
</reference>
<dbReference type="EMBL" id="JASCZI010211736">
    <property type="protein sequence ID" value="MED6196305.1"/>
    <property type="molecule type" value="Genomic_DNA"/>
</dbReference>
<evidence type="ECO:0000313" key="2">
    <source>
        <dbReference type="Proteomes" id="UP001341840"/>
    </source>
</evidence>
<evidence type="ECO:0000313" key="1">
    <source>
        <dbReference type="EMBL" id="MED6196305.1"/>
    </source>
</evidence>
<accession>A0ABU6XE43</accession>
<organism evidence="1 2">
    <name type="scientific">Stylosanthes scabra</name>
    <dbReference type="NCBI Taxonomy" id="79078"/>
    <lineage>
        <taxon>Eukaryota</taxon>
        <taxon>Viridiplantae</taxon>
        <taxon>Streptophyta</taxon>
        <taxon>Embryophyta</taxon>
        <taxon>Tracheophyta</taxon>
        <taxon>Spermatophyta</taxon>
        <taxon>Magnoliopsida</taxon>
        <taxon>eudicotyledons</taxon>
        <taxon>Gunneridae</taxon>
        <taxon>Pentapetalae</taxon>
        <taxon>rosids</taxon>
        <taxon>fabids</taxon>
        <taxon>Fabales</taxon>
        <taxon>Fabaceae</taxon>
        <taxon>Papilionoideae</taxon>
        <taxon>50 kb inversion clade</taxon>
        <taxon>dalbergioids sensu lato</taxon>
        <taxon>Dalbergieae</taxon>
        <taxon>Pterocarpus clade</taxon>
        <taxon>Stylosanthes</taxon>
    </lineage>
</organism>
<gene>
    <name evidence="1" type="ORF">PIB30_046259</name>
</gene>
<keyword evidence="2" id="KW-1185">Reference proteome</keyword>
<proteinExistence type="predicted"/>
<comment type="caution">
    <text evidence="1">The sequence shown here is derived from an EMBL/GenBank/DDBJ whole genome shotgun (WGS) entry which is preliminary data.</text>
</comment>
<sequence>MDGASFERLNASASTSGRKLFEAFEESIQEFKWHYFKVLQFPSRRPFWLDDEGAPFPWVYWNSESLPAGLGKKSKFRCRWILDHSDAEVGVFLNSLLGDMEKQSQFDRLRSNVAKVEGMGPRSILPTQNVSAASVGASASSPMTIVLPGPSSGAAKVKKVPLAASAEKPICLDVLGDDAAWEHKVNPLDRAFPEGFNFRVALDSGITQSSVREALRPVLPEQLLGTAHRYAYKLTACLQVGIENALSANFKMEKELVIAKDQVVVLTVERGTALTSPPLKAEVDSFTEQLSLAQGERISGVARMSEVEERSKVQAMELHSCYSALEQEKKKVKSLT</sequence>